<dbReference type="Proteomes" id="UP000719766">
    <property type="component" value="Unassembled WGS sequence"/>
</dbReference>
<dbReference type="OrthoDB" id="2976553at2759"/>
<dbReference type="EMBL" id="JABBWE010000160">
    <property type="protein sequence ID" value="KAG1784343.1"/>
    <property type="molecule type" value="Genomic_DNA"/>
</dbReference>
<keyword evidence="2" id="KW-1185">Reference proteome</keyword>
<accession>A0A9P7A8G0</accession>
<dbReference type="GeneID" id="64590533"/>
<sequence length="62" mass="6988">MFAPVGQRWTLAKVHWWGGWAEGEHHDTLVRYLLDELHAYETNYSDSLAPISCGANVSLTGE</sequence>
<evidence type="ECO:0000313" key="2">
    <source>
        <dbReference type="Proteomes" id="UP000719766"/>
    </source>
</evidence>
<name>A0A9P7A8G0_9AGAM</name>
<organism evidence="1 2">
    <name type="scientific">Suillus plorans</name>
    <dbReference type="NCBI Taxonomy" id="116603"/>
    <lineage>
        <taxon>Eukaryota</taxon>
        <taxon>Fungi</taxon>
        <taxon>Dikarya</taxon>
        <taxon>Basidiomycota</taxon>
        <taxon>Agaricomycotina</taxon>
        <taxon>Agaricomycetes</taxon>
        <taxon>Agaricomycetidae</taxon>
        <taxon>Boletales</taxon>
        <taxon>Suillineae</taxon>
        <taxon>Suillaceae</taxon>
        <taxon>Suillus</taxon>
    </lineage>
</organism>
<comment type="caution">
    <text evidence="1">The sequence shown here is derived from an EMBL/GenBank/DDBJ whole genome shotgun (WGS) entry which is preliminary data.</text>
</comment>
<gene>
    <name evidence="1" type="ORF">HD556DRAFT_1219764</name>
</gene>
<protein>
    <submittedName>
        <fullName evidence="1">Uncharacterized protein</fullName>
    </submittedName>
</protein>
<dbReference type="AlphaFoldDB" id="A0A9P7A8G0"/>
<dbReference type="RefSeq" id="XP_041151830.1">
    <property type="nucleotide sequence ID" value="XM_041296769.1"/>
</dbReference>
<evidence type="ECO:0000313" key="1">
    <source>
        <dbReference type="EMBL" id="KAG1784343.1"/>
    </source>
</evidence>
<reference evidence="1" key="1">
    <citation type="journal article" date="2020" name="New Phytol.">
        <title>Comparative genomics reveals dynamic genome evolution in host specialist ectomycorrhizal fungi.</title>
        <authorList>
            <person name="Lofgren L.A."/>
            <person name="Nguyen N.H."/>
            <person name="Vilgalys R."/>
            <person name="Ruytinx J."/>
            <person name="Liao H.L."/>
            <person name="Branco S."/>
            <person name="Kuo A."/>
            <person name="LaButti K."/>
            <person name="Lipzen A."/>
            <person name="Andreopoulos W."/>
            <person name="Pangilinan J."/>
            <person name="Riley R."/>
            <person name="Hundley H."/>
            <person name="Na H."/>
            <person name="Barry K."/>
            <person name="Grigoriev I.V."/>
            <person name="Stajich J.E."/>
            <person name="Kennedy P.G."/>
        </authorList>
    </citation>
    <scope>NUCLEOTIDE SEQUENCE</scope>
    <source>
        <strain evidence="1">S12</strain>
    </source>
</reference>
<feature type="non-terminal residue" evidence="1">
    <location>
        <position position="1"/>
    </location>
</feature>
<proteinExistence type="predicted"/>